<reference evidence="8" key="1">
    <citation type="submission" date="2023-05" db="EMBL/GenBank/DDBJ databases">
        <authorList>
            <person name="Stuckert A."/>
        </authorList>
    </citation>
    <scope>NUCLEOTIDE SEQUENCE</scope>
</reference>
<accession>A0ABN9FJJ5</accession>
<dbReference type="Pfam" id="PF02936">
    <property type="entry name" value="COX4"/>
    <property type="match status" value="1"/>
</dbReference>
<evidence type="ECO:0000256" key="5">
    <source>
        <dbReference type="ARBA" id="ARBA00023128"/>
    </source>
</evidence>
<keyword evidence="4 7" id="KW-0999">Mitochondrion inner membrane</keyword>
<dbReference type="Proteomes" id="UP001162483">
    <property type="component" value="Unassembled WGS sequence"/>
</dbReference>
<keyword evidence="5 7" id="KW-0496">Mitochondrion</keyword>
<proteinExistence type="inferred from homology"/>
<keyword evidence="6 7" id="KW-0472">Membrane</keyword>
<evidence type="ECO:0000256" key="3">
    <source>
        <dbReference type="ARBA" id="ARBA00008135"/>
    </source>
</evidence>
<dbReference type="PANTHER" id="PTHR10707">
    <property type="entry name" value="CYTOCHROME C OXIDASE SUBUNIT IV"/>
    <property type="match status" value="1"/>
</dbReference>
<name>A0ABN9FJJ5_9NEOB</name>
<dbReference type="PRINTS" id="PR01873">
    <property type="entry name" value="CYTCOXIDASE4"/>
</dbReference>
<comment type="subunit">
    <text evidence="7">Component of the cytochrome c oxidase (complex IV, CIV), a multisubunit enzyme composed of 14 subunits.</text>
</comment>
<gene>
    <name evidence="8" type="ORF">SPARVUS_LOCUS12200267</name>
</gene>
<comment type="pathway">
    <text evidence="2 7">Energy metabolism; oxidative phosphorylation.</text>
</comment>
<evidence type="ECO:0000256" key="6">
    <source>
        <dbReference type="ARBA" id="ARBA00023136"/>
    </source>
</evidence>
<dbReference type="EMBL" id="CATNWA010017007">
    <property type="protein sequence ID" value="CAI9597200.1"/>
    <property type="molecule type" value="Genomic_DNA"/>
</dbReference>
<keyword evidence="9" id="KW-1185">Reference proteome</keyword>
<dbReference type="InterPro" id="IPR036639">
    <property type="entry name" value="Cyt_c_oxidase_su4_sf"/>
</dbReference>
<dbReference type="InterPro" id="IPR004203">
    <property type="entry name" value="Cyt_c_oxidase_su4_fam"/>
</dbReference>
<comment type="similarity">
    <text evidence="3 7">Belongs to the cytochrome c oxidase IV family.</text>
</comment>
<organism evidence="8 9">
    <name type="scientific">Staurois parvus</name>
    <dbReference type="NCBI Taxonomy" id="386267"/>
    <lineage>
        <taxon>Eukaryota</taxon>
        <taxon>Metazoa</taxon>
        <taxon>Chordata</taxon>
        <taxon>Craniata</taxon>
        <taxon>Vertebrata</taxon>
        <taxon>Euteleostomi</taxon>
        <taxon>Amphibia</taxon>
        <taxon>Batrachia</taxon>
        <taxon>Anura</taxon>
        <taxon>Neobatrachia</taxon>
        <taxon>Ranoidea</taxon>
        <taxon>Ranidae</taxon>
        <taxon>Staurois</taxon>
    </lineage>
</organism>
<dbReference type="InterPro" id="IPR013288">
    <property type="entry name" value="Cyt_c_oxidase_su4"/>
</dbReference>
<evidence type="ECO:0000313" key="9">
    <source>
        <dbReference type="Proteomes" id="UP001162483"/>
    </source>
</evidence>
<keyword evidence="7" id="KW-0812">Transmembrane</keyword>
<keyword evidence="7" id="KW-1133">Transmembrane helix</keyword>
<feature type="transmembrane region" description="Helical" evidence="7">
    <location>
        <begin position="82"/>
        <end position="100"/>
    </location>
</feature>
<comment type="function">
    <text evidence="7">Component of the cytochrome c oxidase, the last enzyme in the mitochondrial electron transport chain which drives oxidative phosphorylation.</text>
</comment>
<evidence type="ECO:0000256" key="7">
    <source>
        <dbReference type="RuleBase" id="RU367145"/>
    </source>
</evidence>
<evidence type="ECO:0000313" key="8">
    <source>
        <dbReference type="EMBL" id="CAI9597200.1"/>
    </source>
</evidence>
<comment type="subcellular location">
    <subcellularLocation>
        <location evidence="1 7">Mitochondrion inner membrane</location>
        <topology evidence="1 7">Single-pass membrane protein</topology>
    </subcellularLocation>
</comment>
<comment type="caution">
    <text evidence="8">The sequence shown here is derived from an EMBL/GenBank/DDBJ whole genome shotgun (WGS) entry which is preliminary data.</text>
</comment>
<evidence type="ECO:0000256" key="1">
    <source>
        <dbReference type="ARBA" id="ARBA00004434"/>
    </source>
</evidence>
<dbReference type="PANTHER" id="PTHR10707:SF16">
    <property type="entry name" value="CYTOCHROME C OXIDASE SUBUNIT 4"/>
    <property type="match status" value="1"/>
</dbReference>
<dbReference type="SUPFAM" id="SSF81406">
    <property type="entry name" value="Mitochondrial cytochrome c oxidase subunit IV"/>
    <property type="match status" value="1"/>
</dbReference>
<evidence type="ECO:0000256" key="2">
    <source>
        <dbReference type="ARBA" id="ARBA00004673"/>
    </source>
</evidence>
<evidence type="ECO:0000256" key="4">
    <source>
        <dbReference type="ARBA" id="ARBA00022792"/>
    </source>
</evidence>
<dbReference type="Gene3D" id="1.10.442.10">
    <property type="entry name" value="Cytochrome c oxidase subunit IV"/>
    <property type="match status" value="1"/>
</dbReference>
<protein>
    <recommendedName>
        <fullName evidence="7">Cytochrome c oxidase subunit 4</fullName>
    </recommendedName>
</protein>
<dbReference type="CDD" id="cd00922">
    <property type="entry name" value="Cyt_c_Oxidase_IV"/>
    <property type="match status" value="1"/>
</dbReference>
<sequence length="149" mass="17984">MFPFCWTDAAPYYTRPRYYDQRALPLPDIPFHESLTEQQVSLKDKEKGPWKQLSQEEKISLYRIKFNMTYAEMNKPNQEWKTVMGAIFFFLGITGLIIWWQRVYVLPPLPHTLEDDWKAMQLKRMLDMRVGPVQGLSSKWDYEKNEWKK</sequence>